<dbReference type="EMBL" id="CP053586">
    <property type="protein sequence ID" value="WNZ25440.1"/>
    <property type="molecule type" value="Genomic_DNA"/>
</dbReference>
<evidence type="ECO:0000256" key="1">
    <source>
        <dbReference type="SAM" id="SignalP"/>
    </source>
</evidence>
<proteinExistence type="predicted"/>
<sequence>MYIKFAKTVLLATPLVGLLTLAPSSVQAQNSGVEQILYAINQDLMVNKNTIDTMCYGLRDEISCIGAKGNACTITILHIANLQDLINQGALLPQNSAYQQVLYNIGELRDYAECAS</sequence>
<protein>
    <submittedName>
        <fullName evidence="2">Uncharacterized protein</fullName>
    </submittedName>
</protein>
<dbReference type="RefSeq" id="WP_316431584.1">
    <property type="nucleotide sequence ID" value="NZ_CP053586.1"/>
</dbReference>
<evidence type="ECO:0000313" key="2">
    <source>
        <dbReference type="EMBL" id="WNZ25440.1"/>
    </source>
</evidence>
<feature type="signal peptide" evidence="1">
    <location>
        <begin position="1"/>
        <end position="28"/>
    </location>
</feature>
<dbReference type="AlphaFoldDB" id="A0AA97AHG6"/>
<feature type="chain" id="PRO_5041724596" evidence="1">
    <location>
        <begin position="29"/>
        <end position="116"/>
    </location>
</feature>
<gene>
    <name evidence="2" type="ORF">HJG54_23010</name>
</gene>
<reference evidence="2" key="1">
    <citation type="submission" date="2020-05" db="EMBL/GenBank/DDBJ databases">
        <authorList>
            <person name="Zhu T."/>
            <person name="Keshari N."/>
            <person name="Lu X."/>
        </authorList>
    </citation>
    <scope>NUCLEOTIDE SEQUENCE</scope>
    <source>
        <strain evidence="2">NK1-12</strain>
    </source>
</reference>
<name>A0AA97AHG6_9CYAN</name>
<accession>A0AA97AHG6</accession>
<keyword evidence="1" id="KW-0732">Signal</keyword>
<organism evidence="2">
    <name type="scientific">Leptolyngbya sp. NK1-12</name>
    <dbReference type="NCBI Taxonomy" id="2547451"/>
    <lineage>
        <taxon>Bacteria</taxon>
        <taxon>Bacillati</taxon>
        <taxon>Cyanobacteriota</taxon>
        <taxon>Cyanophyceae</taxon>
        <taxon>Leptolyngbyales</taxon>
        <taxon>Leptolyngbyaceae</taxon>
        <taxon>Leptolyngbya group</taxon>
        <taxon>Leptolyngbya</taxon>
    </lineage>
</organism>